<dbReference type="GO" id="GO:0016787">
    <property type="term" value="F:hydrolase activity"/>
    <property type="evidence" value="ECO:0007669"/>
    <property type="project" value="UniProtKB-KW"/>
</dbReference>
<reference evidence="6 7" key="1">
    <citation type="submission" date="2015-09" db="EMBL/GenBank/DDBJ databases">
        <title>Sorangium comparison.</title>
        <authorList>
            <person name="Zaburannyi N."/>
            <person name="Bunk B."/>
            <person name="Overmann J."/>
            <person name="Mueller R."/>
        </authorList>
    </citation>
    <scope>NUCLEOTIDE SEQUENCE [LARGE SCALE GENOMIC DNA]</scope>
    <source>
        <strain evidence="6 7">So ce836</strain>
    </source>
</reference>
<keyword evidence="3" id="KW-0460">Magnesium</keyword>
<dbReference type="InterPro" id="IPR020550">
    <property type="entry name" value="Inositol_monophosphatase_CS"/>
</dbReference>
<evidence type="ECO:0000256" key="4">
    <source>
        <dbReference type="PIRSR" id="PIRSR605502-1"/>
    </source>
</evidence>
<dbReference type="PANTHER" id="PTHR16222">
    <property type="entry name" value="ADP-RIBOSYLGLYCOHYDROLASE"/>
    <property type="match status" value="1"/>
</dbReference>
<feature type="binding site" evidence="3">
    <location>
        <position position="83"/>
    </location>
    <ligand>
        <name>Mg(2+)</name>
        <dbReference type="ChEBI" id="CHEBI:18420"/>
        <label>1</label>
        <note>catalytic</note>
    </ligand>
</feature>
<gene>
    <name evidence="6" type="ORF">SOCE836_045040</name>
</gene>
<protein>
    <submittedName>
        <fullName evidence="6">Crystallin</fullName>
    </submittedName>
</protein>
<feature type="binding site" evidence="4">
    <location>
        <position position="348"/>
    </location>
    <ligand>
        <name>Mg(2+)</name>
        <dbReference type="ChEBI" id="CHEBI:18420"/>
        <label>1</label>
    </ligand>
</feature>
<dbReference type="EMBL" id="CP012672">
    <property type="protein sequence ID" value="AUX32367.1"/>
    <property type="molecule type" value="Genomic_DNA"/>
</dbReference>
<keyword evidence="2" id="KW-0378">Hydrolase</keyword>
<evidence type="ECO:0000256" key="2">
    <source>
        <dbReference type="ARBA" id="ARBA00022801"/>
    </source>
</evidence>
<dbReference type="GO" id="GO:0046872">
    <property type="term" value="F:metal ion binding"/>
    <property type="evidence" value="ECO:0007669"/>
    <property type="project" value="UniProtKB-KW"/>
</dbReference>
<dbReference type="Gene3D" id="3.40.190.80">
    <property type="match status" value="1"/>
</dbReference>
<dbReference type="SUPFAM" id="SSF101478">
    <property type="entry name" value="ADP-ribosylglycohydrolase"/>
    <property type="match status" value="1"/>
</dbReference>
<dbReference type="PANTHER" id="PTHR16222:SF24">
    <property type="entry name" value="ADP-RIBOSYLHYDROLASE ARH3"/>
    <property type="match status" value="1"/>
</dbReference>
<dbReference type="RefSeq" id="WP_129575974.1">
    <property type="nucleotide sequence ID" value="NZ_CP012672.1"/>
</dbReference>
<dbReference type="InterPro" id="IPR000760">
    <property type="entry name" value="Inositol_monophosphatase-like"/>
</dbReference>
<feature type="binding site" evidence="3">
    <location>
        <position position="80"/>
    </location>
    <ligand>
        <name>Mg(2+)</name>
        <dbReference type="ChEBI" id="CHEBI:18420"/>
        <label>1</label>
        <note>catalytic</note>
    </ligand>
</feature>
<dbReference type="AlphaFoldDB" id="A0A4P2QQ75"/>
<feature type="binding site" evidence="4">
    <location>
        <position position="550"/>
    </location>
    <ligand>
        <name>Mg(2+)</name>
        <dbReference type="ChEBI" id="CHEBI:18420"/>
        <label>1</label>
    </ligand>
</feature>
<feature type="binding site" evidence="4">
    <location>
        <position position="346"/>
    </location>
    <ligand>
        <name>Mg(2+)</name>
        <dbReference type="ChEBI" id="CHEBI:18420"/>
        <label>1</label>
    </ligand>
</feature>
<dbReference type="PRINTS" id="PR00377">
    <property type="entry name" value="IMPHPHTASES"/>
</dbReference>
<sequence>MGYDAELALAVEAARRAGSLLRAEFHRPGGPRGGGTHADVDVEVELLLRDALTRATPYAFLGEETGALDGADPSHRWVVDPNDGTASFLHGYRGASVSIGLLREGTPVLGVVFAYAYPDDHGDLIAWAEGTGPIRRNGAPVSSSLAGATLDRYAVVLLSQSADYLPARNARCVAPARFLSLPSLAYRLALAAVGEGVAAVSLSRPRSWDYAAGHALVRAAGGELVDDDGAPIAYTAEREGQICRLFGGAPAVVQELARRPWNAVIHGRIPAPQGTYGLLRPSRSLLIEGAGALSRAQGCLLGQLAGDALGSLVEFRSAEQIEQLYPGGIRDLADGGTWNTLAGQPTDDSEMALMLARSIVRKRGFVAEAALDAYVHWYRSGPFDVGNTVAAALRAAAGAPSPGARPGRARAAASLTSEANGSVMRAAPLGILGAGRPREAAAWARDDSALTHPHPVCCAASGAFVAAIATGVGGAGVEGAFAAARAEAERSGERAVVAALEAAQGAPPRSSSHQAGWVVIALQNAFYRLLHAPSLEQGLIDTVMAGGDTDTNAAIAGALLGAVHGRDAVPDRFRRLVLSCRPLPEAGAKHRRPPELWPVDAMLVAEALLAAGQRAQPEEPDLPESFQTGDIG</sequence>
<dbReference type="CDD" id="cd01637">
    <property type="entry name" value="IMPase_like"/>
    <property type="match status" value="1"/>
</dbReference>
<dbReference type="InterPro" id="IPR050792">
    <property type="entry name" value="ADP-ribosylglycohydrolase"/>
</dbReference>
<dbReference type="Proteomes" id="UP000295497">
    <property type="component" value="Chromosome"/>
</dbReference>
<dbReference type="PROSITE" id="PS00630">
    <property type="entry name" value="IMP_2"/>
    <property type="match status" value="1"/>
</dbReference>
<comment type="cofactor">
    <cofactor evidence="4">
        <name>Mg(2+)</name>
        <dbReference type="ChEBI" id="CHEBI:18420"/>
    </cofactor>
    <text evidence="4">Binds 2 magnesium ions per subunit.</text>
</comment>
<keyword evidence="3" id="KW-0479">Metal-binding</keyword>
<evidence type="ECO:0000313" key="6">
    <source>
        <dbReference type="EMBL" id="AUX32367.1"/>
    </source>
</evidence>
<name>A0A4P2QQ75_SORCE</name>
<dbReference type="InterPro" id="IPR005502">
    <property type="entry name" value="Ribosyl_crysJ1"/>
</dbReference>
<accession>A0A4P2QQ75</accession>
<feature type="binding site" evidence="4">
    <location>
        <position position="551"/>
    </location>
    <ligand>
        <name>Mg(2+)</name>
        <dbReference type="ChEBI" id="CHEBI:18420"/>
        <label>1</label>
    </ligand>
</feature>
<dbReference type="SUPFAM" id="SSF56655">
    <property type="entry name" value="Carbohydrate phosphatase"/>
    <property type="match status" value="1"/>
</dbReference>
<evidence type="ECO:0000256" key="1">
    <source>
        <dbReference type="ARBA" id="ARBA00010702"/>
    </source>
</evidence>
<proteinExistence type="inferred from homology"/>
<feature type="binding site" evidence="3">
    <location>
        <position position="63"/>
    </location>
    <ligand>
        <name>Mg(2+)</name>
        <dbReference type="ChEBI" id="CHEBI:18420"/>
        <label>1</label>
        <note>catalytic</note>
    </ligand>
</feature>
<feature type="binding site" evidence="4">
    <location>
        <position position="347"/>
    </location>
    <ligand>
        <name>Mg(2+)</name>
        <dbReference type="ChEBI" id="CHEBI:18420"/>
        <label>1</label>
    </ligand>
</feature>
<evidence type="ECO:0000313" key="7">
    <source>
        <dbReference type="Proteomes" id="UP000295497"/>
    </source>
</evidence>
<organism evidence="6 7">
    <name type="scientific">Sorangium cellulosum</name>
    <name type="common">Polyangium cellulosum</name>
    <dbReference type="NCBI Taxonomy" id="56"/>
    <lineage>
        <taxon>Bacteria</taxon>
        <taxon>Pseudomonadati</taxon>
        <taxon>Myxococcota</taxon>
        <taxon>Polyangia</taxon>
        <taxon>Polyangiales</taxon>
        <taxon>Polyangiaceae</taxon>
        <taxon>Sorangium</taxon>
    </lineage>
</organism>
<dbReference type="InterPro" id="IPR036705">
    <property type="entry name" value="Ribosyl_crysJ1_sf"/>
</dbReference>
<evidence type="ECO:0000256" key="3">
    <source>
        <dbReference type="PIRSR" id="PIRSR600760-2"/>
    </source>
</evidence>
<dbReference type="Pfam" id="PF00459">
    <property type="entry name" value="Inositol_P"/>
    <property type="match status" value="1"/>
</dbReference>
<dbReference type="GO" id="GO:0046854">
    <property type="term" value="P:phosphatidylinositol phosphate biosynthetic process"/>
    <property type="evidence" value="ECO:0007669"/>
    <property type="project" value="InterPro"/>
</dbReference>
<feature type="region of interest" description="Disordered" evidence="5">
    <location>
        <begin position="613"/>
        <end position="632"/>
    </location>
</feature>
<dbReference type="Pfam" id="PF03747">
    <property type="entry name" value="ADP_ribosyl_GH"/>
    <property type="match status" value="1"/>
</dbReference>
<dbReference type="Gene3D" id="3.30.540.10">
    <property type="entry name" value="Fructose-1,6-Bisphosphatase, subunit A, domain 1"/>
    <property type="match status" value="1"/>
</dbReference>
<dbReference type="Gene3D" id="1.10.4080.10">
    <property type="entry name" value="ADP-ribosylation/Crystallin J1"/>
    <property type="match status" value="1"/>
</dbReference>
<evidence type="ECO:0000256" key="5">
    <source>
        <dbReference type="SAM" id="MobiDB-lite"/>
    </source>
</evidence>
<feature type="binding site" evidence="3">
    <location>
        <position position="209"/>
    </location>
    <ligand>
        <name>Mg(2+)</name>
        <dbReference type="ChEBI" id="CHEBI:18420"/>
        <label>1</label>
        <note>catalytic</note>
    </ligand>
</feature>
<feature type="binding site" evidence="4">
    <location>
        <position position="548"/>
    </location>
    <ligand>
        <name>Mg(2+)</name>
        <dbReference type="ChEBI" id="CHEBI:18420"/>
        <label>1</label>
    </ligand>
</feature>
<comment type="similarity">
    <text evidence="1">Belongs to the ADP-ribosylglycohydrolase family.</text>
</comment>